<name>A0A9E4T626_9GAMM</name>
<dbReference type="AlphaFoldDB" id="A0A9E4T626"/>
<evidence type="ECO:0000313" key="2">
    <source>
        <dbReference type="Proteomes" id="UP000886667"/>
    </source>
</evidence>
<comment type="caution">
    <text evidence="1">The sequence shown here is derived from an EMBL/GenBank/DDBJ whole genome shotgun (WGS) entry which is preliminary data.</text>
</comment>
<evidence type="ECO:0000313" key="1">
    <source>
        <dbReference type="EMBL" id="MCG7948931.1"/>
    </source>
</evidence>
<organism evidence="1 2">
    <name type="scientific">Candidatus Thiodiazotropha taylori</name>
    <dbReference type="NCBI Taxonomy" id="2792791"/>
    <lineage>
        <taxon>Bacteria</taxon>
        <taxon>Pseudomonadati</taxon>
        <taxon>Pseudomonadota</taxon>
        <taxon>Gammaproteobacteria</taxon>
        <taxon>Chromatiales</taxon>
        <taxon>Sedimenticolaceae</taxon>
        <taxon>Candidatus Thiodiazotropha</taxon>
    </lineage>
</organism>
<sequence>MSYLPKDFIETAEGLIFAVVTEDMEDQRILCTLRYQRTVDGIKKYTTRQANQLLSRHYPYYLYYSLKRDVKLHAVSHDAVVYHHQPKRRLQELRNQRSDDPIENKLRHLLTLFENNGLDSHQIGVTGSLLIGVQKIGSDIDLVFYRVSEFQQARALIKELIARQLLEPLDESLWLDAYQRRNCSLSYQEYLWHEQRKFNKAAIEQTKFDISLLTPNRWQDLVRYRKQGRINLKTTIHSDCHGFDYPARYSLNHPSVTEVVSYTATYAGQAVIGEDVEIQGQLEVSIAGHLRIVVGSDREATHEYIKALPKTDPIHTK</sequence>
<dbReference type="EMBL" id="JAEPCM010000819">
    <property type="protein sequence ID" value="MCG7948931.1"/>
    <property type="molecule type" value="Genomic_DNA"/>
</dbReference>
<dbReference type="Proteomes" id="UP000886667">
    <property type="component" value="Unassembled WGS sequence"/>
</dbReference>
<reference evidence="1" key="1">
    <citation type="journal article" date="2021" name="Proc. Natl. Acad. Sci. U.S.A.">
        <title>Global biogeography of chemosynthetic symbionts reveals both localized and globally distributed symbiont groups. .</title>
        <authorList>
            <person name="Osvatic J.T."/>
            <person name="Wilkins L.G.E."/>
            <person name="Leibrecht L."/>
            <person name="Leray M."/>
            <person name="Zauner S."/>
            <person name="Polzin J."/>
            <person name="Camacho Y."/>
            <person name="Gros O."/>
            <person name="van Gils J.A."/>
            <person name="Eisen J.A."/>
            <person name="Petersen J.M."/>
            <person name="Yuen B."/>
        </authorList>
    </citation>
    <scope>NUCLEOTIDE SEQUENCE</scope>
    <source>
        <strain evidence="1">MAGclacostrist064TRANS</strain>
    </source>
</reference>
<proteinExistence type="predicted"/>
<evidence type="ECO:0008006" key="3">
    <source>
        <dbReference type="Google" id="ProtNLM"/>
    </source>
</evidence>
<protein>
    <recommendedName>
        <fullName evidence="3">Polymerase nucleotidyl transferase domain-containing protein</fullName>
    </recommendedName>
</protein>
<gene>
    <name evidence="1" type="ORF">JAZ07_21545</name>
</gene>
<accession>A0A9E4T626</accession>